<dbReference type="InterPro" id="IPR036156">
    <property type="entry name" value="Beta-gal/glucu_dom_sf"/>
</dbReference>
<reference evidence="8 9" key="1">
    <citation type="journal article" date="2018" name="Mol. Ecol.">
        <title>The obligate alkalophilic soda-lake fungus Sodiomyces alkalinus has shifted to a protein diet.</title>
        <authorList>
            <person name="Grum-Grzhimaylo A.A."/>
            <person name="Falkoski D.L."/>
            <person name="van den Heuvel J."/>
            <person name="Valero-Jimenez C.A."/>
            <person name="Min B."/>
            <person name="Choi I.G."/>
            <person name="Lipzen A."/>
            <person name="Daum C.G."/>
            <person name="Aanen D.K."/>
            <person name="Tsang A."/>
            <person name="Henrissat B."/>
            <person name="Bilanenko E.N."/>
            <person name="de Vries R.P."/>
            <person name="van Kan J.A.L."/>
            <person name="Grigoriev I.V."/>
            <person name="Debets A.J.M."/>
        </authorList>
    </citation>
    <scope>NUCLEOTIDE SEQUENCE [LARGE SCALE GENOMIC DNA]</scope>
    <source>
        <strain evidence="8 9">F11</strain>
    </source>
</reference>
<organism evidence="8 9">
    <name type="scientific">Sodiomyces alkalinus (strain CBS 110278 / VKM F-3762 / F11)</name>
    <name type="common">Alkaliphilic filamentous fungus</name>
    <dbReference type="NCBI Taxonomy" id="1314773"/>
    <lineage>
        <taxon>Eukaryota</taxon>
        <taxon>Fungi</taxon>
        <taxon>Dikarya</taxon>
        <taxon>Ascomycota</taxon>
        <taxon>Pezizomycotina</taxon>
        <taxon>Sordariomycetes</taxon>
        <taxon>Hypocreomycetidae</taxon>
        <taxon>Glomerellales</taxon>
        <taxon>Plectosphaerellaceae</taxon>
        <taxon>Sodiomyces</taxon>
    </lineage>
</organism>
<evidence type="ECO:0000313" key="9">
    <source>
        <dbReference type="Proteomes" id="UP000272025"/>
    </source>
</evidence>
<dbReference type="SUPFAM" id="SSF51445">
    <property type="entry name" value="(Trans)glycosidases"/>
    <property type="match status" value="1"/>
</dbReference>
<dbReference type="GO" id="GO:0004553">
    <property type="term" value="F:hydrolase activity, hydrolyzing O-glycosyl compounds"/>
    <property type="evidence" value="ECO:0007669"/>
    <property type="project" value="InterPro"/>
</dbReference>
<protein>
    <recommendedName>
        <fullName evidence="10">Glycoside hydrolase family 2 protein</fullName>
    </recommendedName>
</protein>
<dbReference type="InterPro" id="IPR006103">
    <property type="entry name" value="Glyco_hydro_2_cat"/>
</dbReference>
<comment type="similarity">
    <text evidence="1">Belongs to the glycosyl hydrolase 2 family.</text>
</comment>
<dbReference type="EMBL" id="ML119054">
    <property type="protein sequence ID" value="ROT39032.1"/>
    <property type="molecule type" value="Genomic_DNA"/>
</dbReference>
<dbReference type="Pfam" id="PF00703">
    <property type="entry name" value="Glyco_hydro_2"/>
    <property type="match status" value="1"/>
</dbReference>
<evidence type="ECO:0000259" key="5">
    <source>
        <dbReference type="Pfam" id="PF00703"/>
    </source>
</evidence>
<feature type="region of interest" description="Disordered" evidence="4">
    <location>
        <begin position="1"/>
        <end position="40"/>
    </location>
</feature>
<feature type="compositionally biased region" description="Polar residues" evidence="4">
    <location>
        <begin position="130"/>
        <end position="148"/>
    </location>
</feature>
<evidence type="ECO:0000256" key="1">
    <source>
        <dbReference type="ARBA" id="ARBA00007401"/>
    </source>
</evidence>
<dbReference type="STRING" id="1314773.A0A3N2PX21"/>
<evidence type="ECO:0000313" key="8">
    <source>
        <dbReference type="EMBL" id="ROT39032.1"/>
    </source>
</evidence>
<dbReference type="InterPro" id="IPR008979">
    <property type="entry name" value="Galactose-bd-like_sf"/>
</dbReference>
<feature type="compositionally biased region" description="Polar residues" evidence="4">
    <location>
        <begin position="174"/>
        <end position="185"/>
    </location>
</feature>
<dbReference type="CDD" id="cd14688">
    <property type="entry name" value="bZIP_YAP"/>
    <property type="match status" value="1"/>
</dbReference>
<dbReference type="InterPro" id="IPR051913">
    <property type="entry name" value="GH2_Domain-Containing"/>
</dbReference>
<dbReference type="Pfam" id="PF02836">
    <property type="entry name" value="Glyco_hydro_2_C"/>
    <property type="match status" value="1"/>
</dbReference>
<evidence type="ECO:0000256" key="3">
    <source>
        <dbReference type="ARBA" id="ARBA00023295"/>
    </source>
</evidence>
<dbReference type="OrthoDB" id="20872at2759"/>
<dbReference type="InterPro" id="IPR013783">
    <property type="entry name" value="Ig-like_fold"/>
</dbReference>
<dbReference type="Pfam" id="PF02837">
    <property type="entry name" value="Glyco_hydro_2_N"/>
    <property type="match status" value="1"/>
</dbReference>
<evidence type="ECO:0000256" key="4">
    <source>
        <dbReference type="SAM" id="MobiDB-lite"/>
    </source>
</evidence>
<dbReference type="InterPro" id="IPR017853">
    <property type="entry name" value="GH"/>
</dbReference>
<name>A0A3N2PX21_SODAK</name>
<feature type="domain" description="Glycosyl hydrolases family 2 sugar binding" evidence="7">
    <location>
        <begin position="475"/>
        <end position="537"/>
    </location>
</feature>
<evidence type="ECO:0008006" key="10">
    <source>
        <dbReference type="Google" id="ProtNLM"/>
    </source>
</evidence>
<keyword evidence="9" id="KW-1185">Reference proteome</keyword>
<dbReference type="AlphaFoldDB" id="A0A3N2PX21"/>
<dbReference type="GO" id="GO:0005975">
    <property type="term" value="P:carbohydrate metabolic process"/>
    <property type="evidence" value="ECO:0007669"/>
    <property type="project" value="InterPro"/>
</dbReference>
<feature type="domain" description="Glycoside hydrolase family 2 catalytic" evidence="6">
    <location>
        <begin position="776"/>
        <end position="905"/>
    </location>
</feature>
<dbReference type="GeneID" id="39582609"/>
<dbReference type="SUPFAM" id="SSF49303">
    <property type="entry name" value="beta-Galactosidase/glucuronidase domain"/>
    <property type="match status" value="1"/>
</dbReference>
<dbReference type="PANTHER" id="PTHR42732">
    <property type="entry name" value="BETA-GALACTOSIDASE"/>
    <property type="match status" value="1"/>
</dbReference>
<dbReference type="Gene3D" id="3.20.20.80">
    <property type="entry name" value="Glycosidases"/>
    <property type="match status" value="1"/>
</dbReference>
<evidence type="ECO:0000256" key="2">
    <source>
        <dbReference type="ARBA" id="ARBA00022801"/>
    </source>
</evidence>
<feature type="compositionally biased region" description="Basic and acidic residues" evidence="4">
    <location>
        <begin position="18"/>
        <end position="34"/>
    </location>
</feature>
<accession>A0A3N2PX21</accession>
<feature type="compositionally biased region" description="Polar residues" evidence="4">
    <location>
        <begin position="106"/>
        <end position="117"/>
    </location>
</feature>
<evidence type="ECO:0000259" key="7">
    <source>
        <dbReference type="Pfam" id="PF02837"/>
    </source>
</evidence>
<proteinExistence type="inferred from homology"/>
<dbReference type="PANTHER" id="PTHR42732:SF4">
    <property type="entry name" value="BETA-MANNOSIDASE"/>
    <property type="match status" value="1"/>
</dbReference>
<dbReference type="RefSeq" id="XP_028466838.1">
    <property type="nucleotide sequence ID" value="XM_028614131.1"/>
</dbReference>
<dbReference type="InterPro" id="IPR006102">
    <property type="entry name" value="Ig-like_GH2"/>
</dbReference>
<dbReference type="Gene3D" id="2.60.120.260">
    <property type="entry name" value="Galactose-binding domain-like"/>
    <property type="match status" value="1"/>
</dbReference>
<dbReference type="SUPFAM" id="SSF49785">
    <property type="entry name" value="Galactose-binding domain-like"/>
    <property type="match status" value="1"/>
</dbReference>
<dbReference type="InterPro" id="IPR006104">
    <property type="entry name" value="Glyco_hydro_2_N"/>
</dbReference>
<evidence type="ECO:0000259" key="6">
    <source>
        <dbReference type="Pfam" id="PF02836"/>
    </source>
</evidence>
<feature type="compositionally biased region" description="Low complexity" evidence="4">
    <location>
        <begin position="186"/>
        <end position="197"/>
    </location>
</feature>
<keyword evidence="3" id="KW-0326">Glycosidase</keyword>
<dbReference type="Proteomes" id="UP000272025">
    <property type="component" value="Unassembled WGS sequence"/>
</dbReference>
<gene>
    <name evidence="8" type="ORF">SODALDRAFT_358876</name>
</gene>
<dbReference type="Gene3D" id="2.60.40.10">
    <property type="entry name" value="Immunoglobulins"/>
    <property type="match status" value="1"/>
</dbReference>
<feature type="region of interest" description="Disordered" evidence="4">
    <location>
        <begin position="102"/>
        <end position="210"/>
    </location>
</feature>
<keyword evidence="2" id="KW-0378">Hydrolase</keyword>
<feature type="domain" description="Glycoside hydrolase family 2 immunoglobulin-like beta-sandwich" evidence="5">
    <location>
        <begin position="699"/>
        <end position="737"/>
    </location>
</feature>
<sequence>MAGKTAVEDSNTSAKENNAFRRGPDPNRVRDNQRRSRAQRKAFVESLQRKVEEYERRGVEATVQMQQAARAVSAENARLRMLLAQRGVSENEVKAFLESFDDGEHGQQQQQPGSASRTPPPSSCCRATAETDNGNGCLQRPTTSSSLSAGPIPMPVSPSETSMDRLSVLADASTRGQMSSSAESVSTTTMPTSMPTSLSPPPSSASPSPLEMSCNAAARIIADMHGHGDDQLARTSLGCGSNRQDCVVKNVVVFSALDQRQLTGSPTASTPPAAPAILSPALFQRLKWLPTSSLLAFRGISGLTHTPYLSLASTTEISIRFGGDETKQNKRAVWASSVDDDKYFQSPRIRFIHPQFTPTMATDSQPYPRPDFERSALRWLSLNGPWDFLFDDTDVGLSQLWQHTGLPQDCPASSSVGFQGSSEGQTITQKIAAGTQELLKDNIFSPSEDARTNKKRQIIVPFVFQSPASGINDRGVHEVLWYERTIADPRGPDEIKKGHRLLVRFGAVDYEAKVWVNGRYVGGHRGGHVPFELDITDELDPSASANAATGSHRLTLRVYDSAYDLTQPRGKQYWAAQPESIFYTPSGGIWQNVWLEVVPPVRIADSSRGTVIRSNDIGSGLLHNTIGVVGRRAGRKCAIEVEAAFAGVVVSKSSPAEFSKETDFVTLDLDLRLSEEQRKQLPADVLSSTPLGNDDFWRDGVALWSPEHPSLYDLAIRLIDPTSGDVLDEVKTTTGMRSIDWSNPDGVWRLNGKPYFQALCLDQGYWPDTFMTPPTADSLKEDIQLAKRMGLNGCRKHQKVEDPAFYYWADKLGYLVWAEMANSYQFSSEYVERFDQEWIESVKLAINRPSVVTWTPVNESWGYPSLKDDVDQRNHIRSLYYATKTLDPTRSINDNCGWEHVLTDLSTFHDYADGPELEKTCASLDAILGLKAGRDLFVAPVAGDPGTAHRPGAPIMCTEFGGVNIVPASQDTRDWGYTTASDPEDLLERIDKLVKGVVAGGHCCAFVYTQLTDIEQETNGLYNFNRVEKLDAKRVKILIDEALEIFYNRVRGA</sequence>